<dbReference type="Proteomes" id="UP000085678">
    <property type="component" value="Unplaced"/>
</dbReference>
<evidence type="ECO:0000313" key="5">
    <source>
        <dbReference type="RefSeq" id="XP_013398461.1"/>
    </source>
</evidence>
<dbReference type="RefSeq" id="XP_013398461.1">
    <property type="nucleotide sequence ID" value="XM_013543007.2"/>
</dbReference>
<gene>
    <name evidence="2 3 4 5" type="primary">LOC106164933</name>
</gene>
<sequence length="406" mass="44917">MESVEHLRHLEFPHSTQLALQYIQQHSGDCDSTSTEDRIPGLGGGSESITQELAQEFVFFQTPGRQKLSAIQEFQLIELLCNYFHEQKDGGKAQAIFNTLFDSRPGLFQAYQLSVLSSLVSMGVAMKCTVLLDCAAIWIQKHGYSTQNSENLIRDLVKDYCLLIPGTTSILEELPQISAKFACSFIAVTSAIYNMSVPDTDIPFSLLQQITKWVEQDPTLCLQLLPPVSHSLKTSSAKSVVLHTPILGLLAWSVVIPIKKELRTLRQKEQQNNGTKTIDSQAVRLVSDSEFSAETLCSRLHLGLLKTILVIGSSPQHIQIHLHIQDVLSLAQEVATLSSGRTGLKTVLSGAERLLQALQVAMYVKACRCQAEDLKNLGKTLPTTRLLDILLQRLSSTSASHEPMEH</sequence>
<proteinExistence type="predicted"/>
<organism evidence="1 3">
    <name type="scientific">Lingula anatina</name>
    <name type="common">Brachiopod</name>
    <name type="synonym">Lingula unguis</name>
    <dbReference type="NCBI Taxonomy" id="7574"/>
    <lineage>
        <taxon>Eukaryota</taxon>
        <taxon>Metazoa</taxon>
        <taxon>Spiralia</taxon>
        <taxon>Lophotrochozoa</taxon>
        <taxon>Brachiopoda</taxon>
        <taxon>Linguliformea</taxon>
        <taxon>Lingulata</taxon>
        <taxon>Lingulida</taxon>
        <taxon>Linguloidea</taxon>
        <taxon>Lingulidae</taxon>
        <taxon>Lingula</taxon>
    </lineage>
</organism>
<dbReference type="RefSeq" id="XP_013398438.1">
    <property type="nucleotide sequence ID" value="XM_013542984.2"/>
</dbReference>
<dbReference type="InterPro" id="IPR027844">
    <property type="entry name" value="INTS15"/>
</dbReference>
<dbReference type="OMA" id="MEWCLLE"/>
<dbReference type="STRING" id="7574.A0A1S3IKN0"/>
<reference evidence="2 3" key="1">
    <citation type="submission" date="2025-04" db="UniProtKB">
        <authorList>
            <consortium name="RefSeq"/>
        </authorList>
    </citation>
    <scope>IDENTIFICATION</scope>
    <source>
        <tissue evidence="2 3">Gonads</tissue>
    </source>
</reference>
<keyword evidence="1" id="KW-1185">Reference proteome</keyword>
<dbReference type="PANTHER" id="PTHR14540:SF2">
    <property type="entry name" value="INTEGRATOR COMPLEX SUBUNIT 15"/>
    <property type="match status" value="1"/>
</dbReference>
<dbReference type="PANTHER" id="PTHR14540">
    <property type="entry name" value="INTEGRATOR COMPLEX SUBUNIT 15"/>
    <property type="match status" value="1"/>
</dbReference>
<dbReference type="AlphaFoldDB" id="A0A1S3IKN0"/>
<dbReference type="KEGG" id="lak:106164933"/>
<protein>
    <submittedName>
        <fullName evidence="2 3">Uncharacterized protein C7orf26 homolog isoform X1</fullName>
    </submittedName>
</protein>
<dbReference type="Pfam" id="PF14964">
    <property type="entry name" value="INTS15"/>
    <property type="match status" value="1"/>
</dbReference>
<dbReference type="GeneID" id="106164933"/>
<dbReference type="OrthoDB" id="5861309at2759"/>
<name>A0A1S3IKN0_LINAN</name>
<evidence type="ECO:0000313" key="2">
    <source>
        <dbReference type="RefSeq" id="XP_013398438.1"/>
    </source>
</evidence>
<evidence type="ECO:0000313" key="1">
    <source>
        <dbReference type="Proteomes" id="UP000085678"/>
    </source>
</evidence>
<dbReference type="RefSeq" id="XP_013398446.1">
    <property type="nucleotide sequence ID" value="XM_013542992.2"/>
</dbReference>
<accession>A0A1S3IKN0</accession>
<evidence type="ECO:0000313" key="4">
    <source>
        <dbReference type="RefSeq" id="XP_013398454.1"/>
    </source>
</evidence>
<evidence type="ECO:0000313" key="3">
    <source>
        <dbReference type="RefSeq" id="XP_013398446.1"/>
    </source>
</evidence>
<dbReference type="RefSeq" id="XP_013398454.1">
    <property type="nucleotide sequence ID" value="XM_013543000.2"/>
</dbReference>